<dbReference type="GO" id="GO:0070888">
    <property type="term" value="F:E-box binding"/>
    <property type="evidence" value="ECO:0007669"/>
    <property type="project" value="TreeGrafter"/>
</dbReference>
<feature type="compositionally biased region" description="Basic residues" evidence="1">
    <location>
        <begin position="89"/>
        <end position="100"/>
    </location>
</feature>
<proteinExistence type="predicted"/>
<dbReference type="PANTHER" id="PTHR19290">
    <property type="entry name" value="BASIC HELIX-LOOP-HELIX PROTEIN NEUROGENIN-RELATED"/>
    <property type="match status" value="1"/>
</dbReference>
<name>A0A8S3TI11_MYTED</name>
<dbReference type="GO" id="GO:0045944">
    <property type="term" value="P:positive regulation of transcription by RNA polymerase II"/>
    <property type="evidence" value="ECO:0007669"/>
    <property type="project" value="TreeGrafter"/>
</dbReference>
<dbReference type="InterPro" id="IPR036638">
    <property type="entry name" value="HLH_DNA-bd_sf"/>
</dbReference>
<dbReference type="PROSITE" id="PS50888">
    <property type="entry name" value="BHLH"/>
    <property type="match status" value="1"/>
</dbReference>
<evidence type="ECO:0000259" key="2">
    <source>
        <dbReference type="PROSITE" id="PS50888"/>
    </source>
</evidence>
<dbReference type="Proteomes" id="UP000683360">
    <property type="component" value="Unassembled WGS sequence"/>
</dbReference>
<organism evidence="3 4">
    <name type="scientific">Mytilus edulis</name>
    <name type="common">Blue mussel</name>
    <dbReference type="NCBI Taxonomy" id="6550"/>
    <lineage>
        <taxon>Eukaryota</taxon>
        <taxon>Metazoa</taxon>
        <taxon>Spiralia</taxon>
        <taxon>Lophotrochozoa</taxon>
        <taxon>Mollusca</taxon>
        <taxon>Bivalvia</taxon>
        <taxon>Autobranchia</taxon>
        <taxon>Pteriomorphia</taxon>
        <taxon>Mytilida</taxon>
        <taxon>Mytiloidea</taxon>
        <taxon>Mytilidae</taxon>
        <taxon>Mytilinae</taxon>
        <taxon>Mytilus</taxon>
    </lineage>
</organism>
<feature type="region of interest" description="Disordered" evidence="1">
    <location>
        <begin position="69"/>
        <end position="124"/>
    </location>
</feature>
<evidence type="ECO:0000313" key="3">
    <source>
        <dbReference type="EMBL" id="CAG2233348.1"/>
    </source>
</evidence>
<dbReference type="InterPro" id="IPR050359">
    <property type="entry name" value="bHLH_transcription_factors"/>
</dbReference>
<dbReference type="OrthoDB" id="5969565at2759"/>
<dbReference type="EMBL" id="CAJPWZ010002206">
    <property type="protein sequence ID" value="CAG2233348.1"/>
    <property type="molecule type" value="Genomic_DNA"/>
</dbReference>
<dbReference type="PANTHER" id="PTHR19290:SF163">
    <property type="entry name" value="BASIC HELIX-LOOP-HELIX NEURAL TRANSCRIPTION FACTOR TAP"/>
    <property type="match status" value="1"/>
</dbReference>
<accession>A0A8S3TI11</accession>
<dbReference type="InterPro" id="IPR011598">
    <property type="entry name" value="bHLH_dom"/>
</dbReference>
<gene>
    <name evidence="3" type="ORF">MEDL_46065</name>
</gene>
<feature type="domain" description="BHLH" evidence="2">
    <location>
        <begin position="112"/>
        <end position="164"/>
    </location>
</feature>
<feature type="region of interest" description="Disordered" evidence="1">
    <location>
        <begin position="16"/>
        <end position="42"/>
    </location>
</feature>
<dbReference type="GO" id="GO:0005634">
    <property type="term" value="C:nucleus"/>
    <property type="evidence" value="ECO:0007669"/>
    <property type="project" value="TreeGrafter"/>
</dbReference>
<dbReference type="GO" id="GO:0061564">
    <property type="term" value="P:axon development"/>
    <property type="evidence" value="ECO:0007669"/>
    <property type="project" value="TreeGrafter"/>
</dbReference>
<dbReference type="CDD" id="cd11428">
    <property type="entry name" value="bHLH_TS_NGN"/>
    <property type="match status" value="1"/>
</dbReference>
<comment type="caution">
    <text evidence="3">The sequence shown here is derived from an EMBL/GenBank/DDBJ whole genome shotgun (WGS) entry which is preliminary data.</text>
</comment>
<dbReference type="Gene3D" id="4.10.280.10">
    <property type="entry name" value="Helix-loop-helix DNA-binding domain"/>
    <property type="match status" value="1"/>
</dbReference>
<reference evidence="3" key="1">
    <citation type="submission" date="2021-03" db="EMBL/GenBank/DDBJ databases">
        <authorList>
            <person name="Bekaert M."/>
        </authorList>
    </citation>
    <scope>NUCLEOTIDE SEQUENCE</scope>
</reference>
<sequence>MDTMKYDIDASYSISPASSSFRSPCTADSVSSSISISRPGSLSENEFENYDVFVAASLVETIDFKNISPDTKTKELPKPDLSGAENLPKRKRYNKSRRRDRSPALVEKTKKTRRSKANDRERNRMHGLNDALESLRSILPVNPGENKLSKIETLRMAHNYIWMLSQTLDMVDKAPQNYVAVTDNEKVPSIDNSTNSAIIQESSFECEVQQIAYQTSSPVASIQENHFQNCFQAQHHHDMYAVILSPDTPYVPGNTDTPVGFSESFSPISSSSPAFVTHQSTPTSHIAKNMVYPSFGFTSYNEQSFNWNCMYQRPQPGSPIEYSDTSDGFAYEMFP</sequence>
<dbReference type="GO" id="GO:0000981">
    <property type="term" value="F:DNA-binding transcription factor activity, RNA polymerase II-specific"/>
    <property type="evidence" value="ECO:0007669"/>
    <property type="project" value="TreeGrafter"/>
</dbReference>
<protein>
    <submittedName>
        <fullName evidence="3">NEUROG1</fullName>
    </submittedName>
</protein>
<dbReference type="AlphaFoldDB" id="A0A8S3TI11"/>
<dbReference type="GO" id="GO:0046983">
    <property type="term" value="F:protein dimerization activity"/>
    <property type="evidence" value="ECO:0007669"/>
    <property type="project" value="InterPro"/>
</dbReference>
<dbReference type="SUPFAM" id="SSF47459">
    <property type="entry name" value="HLH, helix-loop-helix DNA-binding domain"/>
    <property type="match status" value="1"/>
</dbReference>
<keyword evidence="4" id="KW-1185">Reference proteome</keyword>
<evidence type="ECO:0000256" key="1">
    <source>
        <dbReference type="SAM" id="MobiDB-lite"/>
    </source>
</evidence>
<dbReference type="SMART" id="SM00353">
    <property type="entry name" value="HLH"/>
    <property type="match status" value="1"/>
</dbReference>
<evidence type="ECO:0000313" key="4">
    <source>
        <dbReference type="Proteomes" id="UP000683360"/>
    </source>
</evidence>
<dbReference type="Pfam" id="PF00010">
    <property type="entry name" value="HLH"/>
    <property type="match status" value="1"/>
</dbReference>
<dbReference type="GO" id="GO:0007423">
    <property type="term" value="P:sensory organ development"/>
    <property type="evidence" value="ECO:0007669"/>
    <property type="project" value="TreeGrafter"/>
</dbReference>